<gene>
    <name evidence="2" type="ORF">GMORB2_3402</name>
</gene>
<protein>
    <submittedName>
        <fullName evidence="2">Ankyrin repeat</fullName>
    </submittedName>
</protein>
<organism evidence="2 3">
    <name type="scientific">Geosmithia morbida</name>
    <dbReference type="NCBI Taxonomy" id="1094350"/>
    <lineage>
        <taxon>Eukaryota</taxon>
        <taxon>Fungi</taxon>
        <taxon>Dikarya</taxon>
        <taxon>Ascomycota</taxon>
        <taxon>Pezizomycotina</taxon>
        <taxon>Sordariomycetes</taxon>
        <taxon>Hypocreomycetidae</taxon>
        <taxon>Hypocreales</taxon>
        <taxon>Bionectriaceae</taxon>
        <taxon>Geosmithia</taxon>
    </lineage>
</organism>
<reference evidence="2" key="1">
    <citation type="submission" date="2020-03" db="EMBL/GenBank/DDBJ databases">
        <title>Site-based positive gene gene selection in Geosmithia morbida across the United States reveals a broad range of putative effectors and factors for local host and environmental adapation.</title>
        <authorList>
            <person name="Onufrak A."/>
            <person name="Murdoch R.W."/>
            <person name="Gazis R."/>
            <person name="Huff M."/>
            <person name="Staton M."/>
            <person name="Klingeman W."/>
            <person name="Hadziabdic D."/>
        </authorList>
    </citation>
    <scope>NUCLEOTIDE SEQUENCE</scope>
    <source>
        <strain evidence="2">1262</strain>
    </source>
</reference>
<dbReference type="PANTHER" id="PTHR43558">
    <property type="entry name" value="REDUCTASE, PUTATIVE (AFU_ORTHOLOGUE AFUA_3G10540)-RELATED"/>
    <property type="match status" value="1"/>
</dbReference>
<dbReference type="EMBL" id="JAANYQ010000019">
    <property type="protein sequence ID" value="KAF4119991.1"/>
    <property type="molecule type" value="Genomic_DNA"/>
</dbReference>
<dbReference type="InterPro" id="IPR053354">
    <property type="entry name" value="MGDG_epimerase"/>
</dbReference>
<dbReference type="AlphaFoldDB" id="A0A9P4YN34"/>
<proteinExistence type="predicted"/>
<dbReference type="Proteomes" id="UP000749293">
    <property type="component" value="Unassembled WGS sequence"/>
</dbReference>
<evidence type="ECO:0000313" key="2">
    <source>
        <dbReference type="EMBL" id="KAF4119991.1"/>
    </source>
</evidence>
<keyword evidence="3" id="KW-1185">Reference proteome</keyword>
<dbReference type="GeneID" id="55969630"/>
<name>A0A9P4YN34_9HYPO</name>
<accession>A0A9P4YN34</accession>
<evidence type="ECO:0000313" key="3">
    <source>
        <dbReference type="Proteomes" id="UP000749293"/>
    </source>
</evidence>
<sequence>MAAILFLLKAREGALEPGVASTVSSLHDDDPCRDPLSVFILPRSSWDEVVATAHLLCTSFNPRPVKIVCVEAGIDVVCDRTKPPHGADPEAGDVEETASTGLPTPPVPPPSDFISYLSKNPDAQVRELIKPYLEYELELRRAFSQGGTGIDGLANLVQVFDGREDQFLPRASGRNGSDKDKFLMRLPRDKQAKVIMDDFTQYERNFSAFTHSCLAGLDWSNIVAAGSSALSPLLAYAGDYPDSLEEPAVEDPLETYYQYTACSSDIDLFIYGLDEEAAMKKIVEIEATVRENQRLPPGSGITLRTQNALTFIGPRWPYRHVQIVLRLYKSISEVLTGFDVDCACVAFDGRKVYTNPRGVAAIQTQTNLIDLTRRSPSYENRLYKYRMRGFDAYWGRLDRSRIDESSDTYQEGWSSKGLSRLLFFERLLYTHQGSYAHFNRLRHRFKNTDDVAESGNAKGHAESDESGYTAIKLPYGQRYTATTVRKYVSERSREQHVFGTIVDVIEGKADLNKKTAEHLQCRLKFIKDDPGRQMIGSFYPLTEDGWTNDAYVK</sequence>
<feature type="region of interest" description="Disordered" evidence="1">
    <location>
        <begin position="81"/>
        <end position="108"/>
    </location>
</feature>
<dbReference type="OrthoDB" id="539213at2759"/>
<comment type="caution">
    <text evidence="2">The sequence shown here is derived from an EMBL/GenBank/DDBJ whole genome shotgun (WGS) entry which is preliminary data.</text>
</comment>
<dbReference type="RefSeq" id="XP_035318643.1">
    <property type="nucleotide sequence ID" value="XM_035465378.1"/>
</dbReference>
<dbReference type="PANTHER" id="PTHR43558:SF6">
    <property type="entry name" value="REDUCTASE, PUTATIVE (AFU_ORTHOLOGUE AFUA_3G10540)-RELATED"/>
    <property type="match status" value="1"/>
</dbReference>
<evidence type="ECO:0000256" key="1">
    <source>
        <dbReference type="SAM" id="MobiDB-lite"/>
    </source>
</evidence>